<feature type="signal peptide" evidence="1">
    <location>
        <begin position="1"/>
        <end position="17"/>
    </location>
</feature>
<proteinExistence type="predicted"/>
<dbReference type="PROSITE" id="PS51257">
    <property type="entry name" value="PROKAR_LIPOPROTEIN"/>
    <property type="match status" value="1"/>
</dbReference>
<evidence type="ECO:0000256" key="1">
    <source>
        <dbReference type="SAM" id="SignalP"/>
    </source>
</evidence>
<dbReference type="InterPro" id="IPR029062">
    <property type="entry name" value="Class_I_gatase-like"/>
</dbReference>
<evidence type="ECO:0000313" key="3">
    <source>
        <dbReference type="EMBL" id="QIU96980.1"/>
    </source>
</evidence>
<keyword evidence="1" id="KW-0732">Signal</keyword>
<dbReference type="Pfam" id="PF16324">
    <property type="entry name" value="DUF4960"/>
    <property type="match status" value="1"/>
</dbReference>
<name>A0A6H0KU68_9BACE</name>
<evidence type="ECO:0000313" key="4">
    <source>
        <dbReference type="Proteomes" id="UP000501780"/>
    </source>
</evidence>
<reference evidence="3 4" key="1">
    <citation type="submission" date="2020-03" db="EMBL/GenBank/DDBJ databases">
        <title>Genomic analysis of Bacteroides faecium CBA7301.</title>
        <authorList>
            <person name="Kim J."/>
            <person name="Roh S.W."/>
        </authorList>
    </citation>
    <scope>NUCLEOTIDE SEQUENCE [LARGE SCALE GENOMIC DNA]</scope>
    <source>
        <strain evidence="3 4">CBA7301</strain>
    </source>
</reference>
<feature type="chain" id="PRO_5026249987" evidence="1">
    <location>
        <begin position="18"/>
        <end position="463"/>
    </location>
</feature>
<accession>A0A6H0KU68</accession>
<organism evidence="3 4">
    <name type="scientific">Bacteroides faecium</name>
    <dbReference type="NCBI Taxonomy" id="2715212"/>
    <lineage>
        <taxon>Bacteria</taxon>
        <taxon>Pseudomonadati</taxon>
        <taxon>Bacteroidota</taxon>
        <taxon>Bacteroidia</taxon>
        <taxon>Bacteroidales</taxon>
        <taxon>Bacteroidaceae</taxon>
        <taxon>Bacteroides</taxon>
    </lineage>
</organism>
<dbReference type="Proteomes" id="UP000501780">
    <property type="component" value="Chromosome"/>
</dbReference>
<dbReference type="RefSeq" id="WP_167966683.1">
    <property type="nucleotide sequence ID" value="NZ_CP050831.1"/>
</dbReference>
<dbReference type="AlphaFoldDB" id="A0A6H0KU68"/>
<dbReference type="KEGG" id="bfc:BacF7301_23710"/>
<gene>
    <name evidence="3" type="ORF">BacF7301_23710</name>
</gene>
<dbReference type="InterPro" id="IPR032526">
    <property type="entry name" value="DUF4960"/>
</dbReference>
<dbReference type="SUPFAM" id="SSF52317">
    <property type="entry name" value="Class I glutamine amidotransferase-like"/>
    <property type="match status" value="1"/>
</dbReference>
<protein>
    <submittedName>
        <fullName evidence="3">DUF4960 domain-containing protein</fullName>
    </submittedName>
</protein>
<dbReference type="EMBL" id="CP050831">
    <property type="protein sequence ID" value="QIU96980.1"/>
    <property type="molecule type" value="Genomic_DNA"/>
</dbReference>
<sequence>MIQKIYMLFLSALLLLAAGCDDDNTSSLILDNDVWITSFRIGEQAGEIDQVAKTVKVHVPVGTDITNLTPEFTLSEGAAANLKSGTPVDFTLPVVVRVTNGNVFLDYTLTVECDEARITEFKAGAYLGSIDEAGKKIAIYVPLATDVTAMLVSVQASEGATIEPESGDIIDFTSPVVFTVTNRTATAAYTVTVVPTNVKFTGFIGTAASADQLESDDEKAAWTWMKSTIAASEYISFEAVKNGSVDLSRYTAIWWHGDFHPHDNLPSIADDVSAAMRSYFEGGGSLLLTRFATKYAGKWGIALDGREPNNCWGNSVSEAFVTDAPWGVSFKGHEDHPLFRGLALKDGRSDVAYLFDKGYYTTNSTAQWVTQIKEGWADAYSTMVDWREKTGGIDLAASDGDVDADEDRKAVVIAEFPSRDGSGKVICIGSGSYDWYGENGTSDNLYRPNTEKLTRNAIDYLCE</sequence>
<keyword evidence="4" id="KW-1185">Reference proteome</keyword>
<feature type="domain" description="DUF4960" evidence="2">
    <location>
        <begin position="203"/>
        <end position="461"/>
    </location>
</feature>
<evidence type="ECO:0000259" key="2">
    <source>
        <dbReference type="Pfam" id="PF16324"/>
    </source>
</evidence>
<dbReference type="Gene3D" id="2.60.40.2340">
    <property type="match status" value="2"/>
</dbReference>